<proteinExistence type="predicted"/>
<accession>A0ABV0FY56</accession>
<evidence type="ECO:0000313" key="3">
    <source>
        <dbReference type="Proteomes" id="UP001477278"/>
    </source>
</evidence>
<feature type="transmembrane region" description="Helical" evidence="1">
    <location>
        <begin position="29"/>
        <end position="51"/>
    </location>
</feature>
<dbReference type="EMBL" id="JBDPZN010000012">
    <property type="protein sequence ID" value="MEO3684386.1"/>
    <property type="molecule type" value="Genomic_DNA"/>
</dbReference>
<evidence type="ECO:0008006" key="4">
    <source>
        <dbReference type="Google" id="ProtNLM"/>
    </source>
</evidence>
<evidence type="ECO:0000256" key="1">
    <source>
        <dbReference type="SAM" id="Phobius"/>
    </source>
</evidence>
<reference evidence="2 3" key="1">
    <citation type="submission" date="2024-05" db="EMBL/GenBank/DDBJ databases">
        <title>Genome sequencing of Marine Estuary Bacteria, Shewanella vesiculosa and S. baltica, and Pseudomonas syringae.</title>
        <authorList>
            <person name="Gurung A."/>
            <person name="Maclea K.S."/>
        </authorList>
    </citation>
    <scope>NUCLEOTIDE SEQUENCE [LARGE SCALE GENOMIC DNA]</scope>
    <source>
        <strain evidence="2 3">1A</strain>
    </source>
</reference>
<evidence type="ECO:0000313" key="2">
    <source>
        <dbReference type="EMBL" id="MEO3684386.1"/>
    </source>
</evidence>
<protein>
    <recommendedName>
        <fullName evidence="4">Type IV conjugative transfer system protein TraL</fullName>
    </recommendedName>
</protein>
<comment type="caution">
    <text evidence="2">The sequence shown here is derived from an EMBL/GenBank/DDBJ whole genome shotgun (WGS) entry which is preliminary data.</text>
</comment>
<keyword evidence="1" id="KW-0472">Membrane</keyword>
<sequence>MSRNDVLVGMRFTELFNLLTYLELAIMQFSWLFMLVLLSISSGFLFGFAAYKHGLAVKRWGCVGCILGPLTYPLFSTHKRLADMKVWRYGRYSIEG</sequence>
<name>A0ABV0FY56_9GAMM</name>
<keyword evidence="1" id="KW-1133">Transmembrane helix</keyword>
<dbReference type="Proteomes" id="UP001477278">
    <property type="component" value="Unassembled WGS sequence"/>
</dbReference>
<dbReference type="RefSeq" id="WP_235781780.1">
    <property type="nucleotide sequence ID" value="NZ_JBDPZN010000012.1"/>
</dbReference>
<keyword evidence="1" id="KW-0812">Transmembrane</keyword>
<gene>
    <name evidence="2" type="ORF">ABHN84_19145</name>
</gene>
<organism evidence="2 3">
    <name type="scientific">Shewanella vesiculosa</name>
    <dbReference type="NCBI Taxonomy" id="518738"/>
    <lineage>
        <taxon>Bacteria</taxon>
        <taxon>Pseudomonadati</taxon>
        <taxon>Pseudomonadota</taxon>
        <taxon>Gammaproteobacteria</taxon>
        <taxon>Alteromonadales</taxon>
        <taxon>Shewanellaceae</taxon>
        <taxon>Shewanella</taxon>
    </lineage>
</organism>
<keyword evidence="3" id="KW-1185">Reference proteome</keyword>